<keyword evidence="2" id="KW-1185">Reference proteome</keyword>
<accession>A0A7L8AJE9</accession>
<proteinExistence type="predicted"/>
<protein>
    <submittedName>
        <fullName evidence="1">Uncharacterized protein</fullName>
    </submittedName>
</protein>
<evidence type="ECO:0000313" key="1">
    <source>
        <dbReference type="EMBL" id="QOD61929.1"/>
    </source>
</evidence>
<dbReference type="KEGG" id="phal:H9I45_05665"/>
<sequence>MPKKGKAKNTVNKAKHTKLMNRKINKVKLEKQLHKERLKAIIKKVNQEKNEK</sequence>
<organism evidence="1 2">
    <name type="scientific">Polaribacter haliotis</name>
    <dbReference type="NCBI Taxonomy" id="1888915"/>
    <lineage>
        <taxon>Bacteria</taxon>
        <taxon>Pseudomonadati</taxon>
        <taxon>Bacteroidota</taxon>
        <taxon>Flavobacteriia</taxon>
        <taxon>Flavobacteriales</taxon>
        <taxon>Flavobacteriaceae</taxon>
    </lineage>
</organism>
<reference evidence="1 2" key="1">
    <citation type="journal article" date="2016" name="Int. J. Syst. Evol. Microbiol.">
        <title>Polaribacter haliotis sp. nov., isolated from the gut of abalone Haliotis discus hannai.</title>
        <authorList>
            <person name="Kim Y.O."/>
            <person name="Park I.S."/>
            <person name="Park S."/>
            <person name="Nam B.H."/>
            <person name="Park J.M."/>
            <person name="Kim D.G."/>
            <person name="Yoon J.H."/>
        </authorList>
    </citation>
    <scope>NUCLEOTIDE SEQUENCE [LARGE SCALE GENOMIC DNA]</scope>
    <source>
        <strain evidence="1 2">KCTC 52418</strain>
    </source>
</reference>
<dbReference type="Proteomes" id="UP000516764">
    <property type="component" value="Chromosome"/>
</dbReference>
<dbReference type="AlphaFoldDB" id="A0A7L8AJE9"/>
<gene>
    <name evidence="1" type="ORF">H9I45_05665</name>
</gene>
<dbReference type="RefSeq" id="WP_176397529.1">
    <property type="nucleotide sequence ID" value="NZ_CP061813.1"/>
</dbReference>
<evidence type="ECO:0000313" key="2">
    <source>
        <dbReference type="Proteomes" id="UP000516764"/>
    </source>
</evidence>
<dbReference type="EMBL" id="CP061813">
    <property type="protein sequence ID" value="QOD61929.1"/>
    <property type="molecule type" value="Genomic_DNA"/>
</dbReference>
<name>A0A7L8AJE9_9FLAO</name>